<evidence type="ECO:0000256" key="1">
    <source>
        <dbReference type="PROSITE-ProRule" id="PRU00708"/>
    </source>
</evidence>
<dbReference type="GO" id="GO:0003723">
    <property type="term" value="F:RNA binding"/>
    <property type="evidence" value="ECO:0007669"/>
    <property type="project" value="InterPro"/>
</dbReference>
<gene>
    <name evidence="2" type="ORF">KIK155_LOCUS21537</name>
</gene>
<dbReference type="Pfam" id="PF01535">
    <property type="entry name" value="PPR"/>
    <property type="match status" value="3"/>
</dbReference>
<dbReference type="AlphaFoldDB" id="A0A818NUS0"/>
<dbReference type="GO" id="GO:0009451">
    <property type="term" value="P:RNA modification"/>
    <property type="evidence" value="ECO:0007669"/>
    <property type="project" value="InterPro"/>
</dbReference>
<evidence type="ECO:0008006" key="4">
    <source>
        <dbReference type="Google" id="ProtNLM"/>
    </source>
</evidence>
<dbReference type="InterPro" id="IPR002885">
    <property type="entry name" value="PPR_rpt"/>
</dbReference>
<proteinExistence type="predicted"/>
<dbReference type="SUPFAM" id="SSF81901">
    <property type="entry name" value="HCP-like"/>
    <property type="match status" value="1"/>
</dbReference>
<evidence type="ECO:0000313" key="3">
    <source>
        <dbReference type="Proteomes" id="UP000663865"/>
    </source>
</evidence>
<organism evidence="2 3">
    <name type="scientific">Rotaria socialis</name>
    <dbReference type="NCBI Taxonomy" id="392032"/>
    <lineage>
        <taxon>Eukaryota</taxon>
        <taxon>Metazoa</taxon>
        <taxon>Spiralia</taxon>
        <taxon>Gnathifera</taxon>
        <taxon>Rotifera</taxon>
        <taxon>Eurotatoria</taxon>
        <taxon>Bdelloidea</taxon>
        <taxon>Philodinida</taxon>
        <taxon>Philodinidae</taxon>
        <taxon>Rotaria</taxon>
    </lineage>
</organism>
<protein>
    <recommendedName>
        <fullName evidence="4">Pentatricopeptide repeat-containing protein</fullName>
    </recommendedName>
</protein>
<evidence type="ECO:0000313" key="2">
    <source>
        <dbReference type="EMBL" id="CAF3613278.1"/>
    </source>
</evidence>
<sequence>MIVSANSRSIIQRIISISSSIIHYSMKVNNKSNLPSYPSESTNQLIKLFNNRGDYERAFNVFDNLVKQNNITIISLLNILNTCARSSNIERGRQIESLINQSIKWKNHLRLHTSLIKMYMKFQMIDEAERIFERIRQSSECDVIVYNTMLKGYLQNHKAEHCFSCVDKMRAKISPDNITYILLLNACTILRDEKRGKAIHDELLLSLDIQHVHLQNALIDFYGKINEIAIAEKIFSEMNLRETSTYNTLMKAYLVNDMPIKLLELFEEMKQSNFDTIGPLGFKPDLITFMAVCDACEKLGLLNSPDSSYEQYNWKTIFSKIPKTAK</sequence>
<dbReference type="Proteomes" id="UP000663865">
    <property type="component" value="Unassembled WGS sequence"/>
</dbReference>
<dbReference type="InterPro" id="IPR046960">
    <property type="entry name" value="PPR_At4g14850-like_plant"/>
</dbReference>
<reference evidence="2" key="1">
    <citation type="submission" date="2021-02" db="EMBL/GenBank/DDBJ databases">
        <authorList>
            <person name="Nowell W R."/>
        </authorList>
    </citation>
    <scope>NUCLEOTIDE SEQUENCE</scope>
</reference>
<feature type="repeat" description="PPR" evidence="1">
    <location>
        <begin position="242"/>
        <end position="276"/>
    </location>
</feature>
<dbReference type="PANTHER" id="PTHR24015">
    <property type="entry name" value="OS07G0578800 PROTEIN-RELATED"/>
    <property type="match status" value="1"/>
</dbReference>
<dbReference type="Pfam" id="PF13041">
    <property type="entry name" value="PPR_2"/>
    <property type="match status" value="1"/>
</dbReference>
<accession>A0A818NUS0</accession>
<dbReference type="PROSITE" id="PS51375">
    <property type="entry name" value="PPR"/>
    <property type="match status" value="1"/>
</dbReference>
<comment type="caution">
    <text evidence="2">The sequence shown here is derived from an EMBL/GenBank/DDBJ whole genome shotgun (WGS) entry which is preliminary data.</text>
</comment>
<name>A0A818NUS0_9BILA</name>
<dbReference type="Gene3D" id="1.25.40.10">
    <property type="entry name" value="Tetratricopeptide repeat domain"/>
    <property type="match status" value="2"/>
</dbReference>
<dbReference type="NCBIfam" id="TIGR00756">
    <property type="entry name" value="PPR"/>
    <property type="match status" value="2"/>
</dbReference>
<dbReference type="InterPro" id="IPR011990">
    <property type="entry name" value="TPR-like_helical_dom_sf"/>
</dbReference>
<dbReference type="EMBL" id="CAJNYV010003815">
    <property type="protein sequence ID" value="CAF3613278.1"/>
    <property type="molecule type" value="Genomic_DNA"/>
</dbReference>